<feature type="compositionally biased region" description="Pro residues" evidence="18">
    <location>
        <begin position="36"/>
        <end position="94"/>
    </location>
</feature>
<organism evidence="22 23">
    <name type="scientific">Sander lucioperca</name>
    <name type="common">Pike-perch</name>
    <name type="synonym">Perca lucioperca</name>
    <dbReference type="NCBI Taxonomy" id="283035"/>
    <lineage>
        <taxon>Eukaryota</taxon>
        <taxon>Metazoa</taxon>
        <taxon>Chordata</taxon>
        <taxon>Craniata</taxon>
        <taxon>Vertebrata</taxon>
        <taxon>Euteleostomi</taxon>
        <taxon>Actinopterygii</taxon>
        <taxon>Neopterygii</taxon>
        <taxon>Teleostei</taxon>
        <taxon>Neoteleostei</taxon>
        <taxon>Acanthomorphata</taxon>
        <taxon>Eupercaria</taxon>
        <taxon>Perciformes</taxon>
        <taxon>Percoidei</taxon>
        <taxon>Percidae</taxon>
        <taxon>Luciopercinae</taxon>
        <taxon>Sander</taxon>
    </lineage>
</organism>
<feature type="domain" description="ZP" evidence="20">
    <location>
        <begin position="183"/>
        <end position="482"/>
    </location>
</feature>
<evidence type="ECO:0000256" key="1">
    <source>
        <dbReference type="ARBA" id="ARBA00004251"/>
    </source>
</evidence>
<evidence type="ECO:0000256" key="2">
    <source>
        <dbReference type="ARBA" id="ARBA00022475"/>
    </source>
</evidence>
<dbReference type="PANTHER" id="PTHR23343:SF31">
    <property type="entry name" value="ZONA PELLUCIDA SPERM-BINDING PROTEIN 4"/>
    <property type="match status" value="1"/>
</dbReference>
<dbReference type="Ensembl" id="ENSSLUT00000018245.1">
    <property type="protein sequence ID" value="ENSSLUP00000017677.1"/>
    <property type="gene ID" value="ENSSLUG00000008269.1"/>
</dbReference>
<keyword evidence="2" id="KW-1003">Cell membrane</keyword>
<evidence type="ECO:0000259" key="20">
    <source>
        <dbReference type="PROSITE" id="PS51034"/>
    </source>
</evidence>
<dbReference type="SMART" id="SM00018">
    <property type="entry name" value="PD"/>
    <property type="match status" value="1"/>
</dbReference>
<dbReference type="InterPro" id="IPR055356">
    <property type="entry name" value="ZP-N"/>
</dbReference>
<evidence type="ECO:0000256" key="17">
    <source>
        <dbReference type="PROSITE-ProRule" id="PRU00779"/>
    </source>
</evidence>
<keyword evidence="11" id="KW-0278">Fertilization</keyword>
<dbReference type="GO" id="GO:0035805">
    <property type="term" value="C:egg coat"/>
    <property type="evidence" value="ECO:0007669"/>
    <property type="project" value="UniProtKB-SubCell"/>
</dbReference>
<reference evidence="22" key="1">
    <citation type="submission" date="2025-08" db="UniProtKB">
        <authorList>
            <consortium name="Ensembl"/>
        </authorList>
    </citation>
    <scope>IDENTIFICATION</scope>
</reference>
<evidence type="ECO:0000256" key="15">
    <source>
        <dbReference type="ARBA" id="ARBA00042273"/>
    </source>
</evidence>
<dbReference type="Pfam" id="PF00088">
    <property type="entry name" value="Trefoil"/>
    <property type="match status" value="1"/>
</dbReference>
<dbReference type="GO" id="GO:0032190">
    <property type="term" value="F:acrosin binding"/>
    <property type="evidence" value="ECO:0007669"/>
    <property type="project" value="TreeGrafter"/>
</dbReference>
<protein>
    <recommendedName>
        <fullName evidence="14">Zona pellucida sperm-binding protein 4</fullName>
    </recommendedName>
    <alternativeName>
        <fullName evidence="16">Zona pellucida glycoprotein 4</fullName>
    </alternativeName>
    <alternativeName>
        <fullName evidence="15">Zona pellucida protein B</fullName>
    </alternativeName>
</protein>
<dbReference type="SUPFAM" id="SSF57492">
    <property type="entry name" value="Trefoil"/>
    <property type="match status" value="1"/>
</dbReference>
<evidence type="ECO:0000256" key="5">
    <source>
        <dbReference type="ARBA" id="ARBA00022685"/>
    </source>
</evidence>
<evidence type="ECO:0000256" key="9">
    <source>
        <dbReference type="ARBA" id="ARBA00023157"/>
    </source>
</evidence>
<proteinExistence type="predicted"/>
<dbReference type="InterPro" id="IPR051148">
    <property type="entry name" value="Zona_Pellucida_Domain_gp"/>
</dbReference>
<dbReference type="AlphaFoldDB" id="A0A8C9Y2P7"/>
<dbReference type="GO" id="GO:0060468">
    <property type="term" value="P:prevention of polyspermy"/>
    <property type="evidence" value="ECO:0007669"/>
    <property type="project" value="TreeGrafter"/>
</dbReference>
<evidence type="ECO:0000256" key="7">
    <source>
        <dbReference type="ARBA" id="ARBA00022989"/>
    </source>
</evidence>
<evidence type="ECO:0000256" key="4">
    <source>
        <dbReference type="ARBA" id="ARBA00022530"/>
    </source>
</evidence>
<accession>A0A8C9Y2P7</accession>
<name>A0A8C9Y2P7_SANLU</name>
<evidence type="ECO:0000259" key="21">
    <source>
        <dbReference type="PROSITE" id="PS51448"/>
    </source>
</evidence>
<dbReference type="InterPro" id="IPR044913">
    <property type="entry name" value="P_trefoil_dom_sf"/>
</dbReference>
<keyword evidence="19" id="KW-0732">Signal</keyword>
<dbReference type="InterPro" id="IPR001507">
    <property type="entry name" value="ZP_dom"/>
</dbReference>
<keyword evidence="7" id="KW-1133">Transmembrane helix</keyword>
<dbReference type="PROSITE" id="PS51448">
    <property type="entry name" value="P_TREFOIL_2"/>
    <property type="match status" value="1"/>
</dbReference>
<evidence type="ECO:0000256" key="16">
    <source>
        <dbReference type="ARBA" id="ARBA00042573"/>
    </source>
</evidence>
<keyword evidence="23" id="KW-1185">Reference proteome</keyword>
<dbReference type="GeneTree" id="ENSGT00940000163253"/>
<evidence type="ECO:0000256" key="3">
    <source>
        <dbReference type="ARBA" id="ARBA00022525"/>
    </source>
</evidence>
<dbReference type="InterPro" id="IPR000519">
    <property type="entry name" value="P_trefoil_dom"/>
</dbReference>
<dbReference type="InterPro" id="IPR042235">
    <property type="entry name" value="ZP-C_dom"/>
</dbReference>
<dbReference type="Pfam" id="PF00100">
    <property type="entry name" value="Zona_pellucida"/>
    <property type="match status" value="1"/>
</dbReference>
<dbReference type="Proteomes" id="UP000694568">
    <property type="component" value="Unplaced"/>
</dbReference>
<feature type="disulfide bond" evidence="17">
    <location>
        <begin position="142"/>
        <end position="168"/>
    </location>
</feature>
<dbReference type="GO" id="GO:0035804">
    <property type="term" value="F:structural constituent of egg coat"/>
    <property type="evidence" value="ECO:0007669"/>
    <property type="project" value="TreeGrafter"/>
</dbReference>
<evidence type="ECO:0000313" key="23">
    <source>
        <dbReference type="Proteomes" id="UP000694568"/>
    </source>
</evidence>
<feature type="disulfide bond" evidence="17">
    <location>
        <begin position="152"/>
        <end position="167"/>
    </location>
</feature>
<dbReference type="Pfam" id="PF23344">
    <property type="entry name" value="ZP-N"/>
    <property type="match status" value="1"/>
</dbReference>
<dbReference type="Gene3D" id="2.60.40.4100">
    <property type="entry name" value="Zona pellucida, ZP-C domain"/>
    <property type="match status" value="1"/>
</dbReference>
<sequence>MALKLICGCLLAVALLGCFAFDDGVVNTEINKFKWPPMPQLPQPPPWQPQPQPSRPQWPPKQPPKQPSWPNPPQKPQQPPQPPFPQKPQQPPQPLFSQKPQQPLQPPFPQKPQQPLQPPQKHPQQLLQPNKPQQPTEAFHSCEVAEQYKIQCGAPDIDASQCNAINCCFDGRMCYYGKSVTLQCTVDGQFIVVVARDATLPNLDLESVTLLGSDPACSPVGTTSAFAIYQFPVTACGTVMTEEPGVIIYQNRMSSSFEVAIGQNGAITRDSSFQLICQCRYTGISVEALIIEVQLVPPPPPVAALGPLNVELRLGNGICTAKGCLEQDVAYSSFYLVSDYPIKKVLRDPVYVEIRILERTDPNLVLTLGRCWATADPSPYSLPQWDLLIDGCLYRDDNYMTALIPVDASSGLQFPSHYRRFVFKMFTFVGTGSPSAPADSAKGHPSDPQVMVPLQVKVYIHCNTAVCQPSLANNCEPRCSRKRRDVLASVQRNSRAETTVVSSQELIIIDPSQRI</sequence>
<comment type="caution">
    <text evidence="17">Lacks conserved residue(s) required for the propagation of feature annotation.</text>
</comment>
<keyword evidence="5" id="KW-0165">Cleavage on pair of basic residues</keyword>
<feature type="domain" description="P-type" evidence="21">
    <location>
        <begin position="140"/>
        <end position="178"/>
    </location>
</feature>
<keyword evidence="6" id="KW-0812">Transmembrane</keyword>
<dbReference type="PROSITE" id="PS51034">
    <property type="entry name" value="ZP_2"/>
    <property type="match status" value="1"/>
</dbReference>
<feature type="compositionally biased region" description="Pro residues" evidence="18">
    <location>
        <begin position="103"/>
        <end position="121"/>
    </location>
</feature>
<comment type="subcellular location">
    <subcellularLocation>
        <location evidence="1">Cell membrane</location>
        <topology evidence="1">Single-pass type I membrane protein</topology>
    </subcellularLocation>
    <subcellularLocation>
        <location evidence="12">Zona pellucida</location>
    </subcellularLocation>
</comment>
<dbReference type="Gene3D" id="4.10.110.10">
    <property type="entry name" value="Spasmolytic Protein, domain 1"/>
    <property type="match status" value="1"/>
</dbReference>
<comment type="function">
    <text evidence="13">Component of the zona pellucida, an extracellular matrix surrounding oocytes which mediates sperm binding, induction of the acrosome reaction and prevents post-fertilization polyspermy. The zona pellucida is composed of 3 to 4 glycoproteins, ZP1, ZP2, ZP3, and ZP4. ZP4 may act as a sperm receptor.</text>
</comment>
<dbReference type="Gene3D" id="2.60.40.3210">
    <property type="entry name" value="Zona pellucida, ZP-N domain"/>
    <property type="match status" value="1"/>
</dbReference>
<keyword evidence="9 17" id="KW-1015">Disulfide bond</keyword>
<evidence type="ECO:0000256" key="6">
    <source>
        <dbReference type="ARBA" id="ARBA00022692"/>
    </source>
</evidence>
<evidence type="ECO:0000256" key="12">
    <source>
        <dbReference type="ARBA" id="ARBA00024183"/>
    </source>
</evidence>
<dbReference type="SMART" id="SM00241">
    <property type="entry name" value="ZP"/>
    <property type="match status" value="1"/>
</dbReference>
<feature type="compositionally biased region" description="Low complexity" evidence="18">
    <location>
        <begin position="122"/>
        <end position="135"/>
    </location>
</feature>
<keyword evidence="3" id="KW-0964">Secreted</keyword>
<feature type="region of interest" description="Disordered" evidence="18">
    <location>
        <begin position="36"/>
        <end position="139"/>
    </location>
</feature>
<evidence type="ECO:0000256" key="11">
    <source>
        <dbReference type="ARBA" id="ARBA00023279"/>
    </source>
</evidence>
<evidence type="ECO:0000256" key="18">
    <source>
        <dbReference type="SAM" id="MobiDB-lite"/>
    </source>
</evidence>
<dbReference type="GO" id="GO:0005886">
    <property type="term" value="C:plasma membrane"/>
    <property type="evidence" value="ECO:0007669"/>
    <property type="project" value="UniProtKB-SubCell"/>
</dbReference>
<feature type="chain" id="PRO_5034814423" description="Zona pellucida sperm-binding protein 4" evidence="19">
    <location>
        <begin position="21"/>
        <end position="515"/>
    </location>
</feature>
<dbReference type="PANTHER" id="PTHR23343">
    <property type="entry name" value="ZONA PELLUCIDA SPERM-BINDING PROTEIN"/>
    <property type="match status" value="1"/>
</dbReference>
<keyword evidence="4" id="KW-0272">Extracellular matrix</keyword>
<evidence type="ECO:0000256" key="10">
    <source>
        <dbReference type="ARBA" id="ARBA00023180"/>
    </source>
</evidence>
<evidence type="ECO:0000256" key="13">
    <source>
        <dbReference type="ARBA" id="ARBA00037545"/>
    </source>
</evidence>
<evidence type="ECO:0000256" key="19">
    <source>
        <dbReference type="SAM" id="SignalP"/>
    </source>
</evidence>
<evidence type="ECO:0000313" key="22">
    <source>
        <dbReference type="Ensembl" id="ENSSLUP00000017677.1"/>
    </source>
</evidence>
<dbReference type="PROSITE" id="PS51257">
    <property type="entry name" value="PROKAR_LIPOPROTEIN"/>
    <property type="match status" value="1"/>
</dbReference>
<dbReference type="GO" id="GO:0007339">
    <property type="term" value="P:binding of sperm to zona pellucida"/>
    <property type="evidence" value="ECO:0007669"/>
    <property type="project" value="TreeGrafter"/>
</dbReference>
<keyword evidence="10" id="KW-0325">Glycoprotein</keyword>
<dbReference type="InterPro" id="IPR055355">
    <property type="entry name" value="ZP-C"/>
</dbReference>
<reference evidence="22" key="2">
    <citation type="submission" date="2025-09" db="UniProtKB">
        <authorList>
            <consortium name="Ensembl"/>
        </authorList>
    </citation>
    <scope>IDENTIFICATION</scope>
</reference>
<evidence type="ECO:0000256" key="8">
    <source>
        <dbReference type="ARBA" id="ARBA00023136"/>
    </source>
</evidence>
<feature type="signal peptide" evidence="19">
    <location>
        <begin position="1"/>
        <end position="20"/>
    </location>
</feature>
<keyword evidence="8" id="KW-0472">Membrane</keyword>
<evidence type="ECO:0000256" key="14">
    <source>
        <dbReference type="ARBA" id="ARBA00040238"/>
    </source>
</evidence>
<dbReference type="CDD" id="cd00111">
    <property type="entry name" value="Trefoil"/>
    <property type="match status" value="1"/>
</dbReference>